<dbReference type="GeneID" id="81360449"/>
<evidence type="ECO:0000256" key="1">
    <source>
        <dbReference type="SAM" id="MobiDB-lite"/>
    </source>
</evidence>
<feature type="region of interest" description="Disordered" evidence="1">
    <location>
        <begin position="23"/>
        <end position="74"/>
    </location>
</feature>
<dbReference type="InterPro" id="IPR011990">
    <property type="entry name" value="TPR-like_helical_dom_sf"/>
</dbReference>
<dbReference type="Gene3D" id="1.25.40.10">
    <property type="entry name" value="Tetratricopeptide repeat domain"/>
    <property type="match status" value="1"/>
</dbReference>
<gene>
    <name evidence="2" type="ORF">N7532_008979</name>
</gene>
<accession>A0A9W9EYR1</accession>
<keyword evidence="3" id="KW-1185">Reference proteome</keyword>
<organism evidence="2 3">
    <name type="scientific">Penicillium argentinense</name>
    <dbReference type="NCBI Taxonomy" id="1131581"/>
    <lineage>
        <taxon>Eukaryota</taxon>
        <taxon>Fungi</taxon>
        <taxon>Dikarya</taxon>
        <taxon>Ascomycota</taxon>
        <taxon>Pezizomycotina</taxon>
        <taxon>Eurotiomycetes</taxon>
        <taxon>Eurotiomycetidae</taxon>
        <taxon>Eurotiales</taxon>
        <taxon>Aspergillaceae</taxon>
        <taxon>Penicillium</taxon>
    </lineage>
</organism>
<feature type="compositionally biased region" description="Low complexity" evidence="1">
    <location>
        <begin position="33"/>
        <end position="45"/>
    </location>
</feature>
<evidence type="ECO:0000313" key="3">
    <source>
        <dbReference type="Proteomes" id="UP001149074"/>
    </source>
</evidence>
<dbReference type="EMBL" id="JAPQKI010000009">
    <property type="protein sequence ID" value="KAJ5090295.1"/>
    <property type="molecule type" value="Genomic_DNA"/>
</dbReference>
<protein>
    <submittedName>
        <fullName evidence="2">Uncharacterized protein</fullName>
    </submittedName>
</protein>
<evidence type="ECO:0000313" key="2">
    <source>
        <dbReference type="EMBL" id="KAJ5090295.1"/>
    </source>
</evidence>
<dbReference type="SUPFAM" id="SSF81901">
    <property type="entry name" value="HCP-like"/>
    <property type="match status" value="1"/>
</dbReference>
<reference evidence="2" key="2">
    <citation type="journal article" date="2023" name="IMA Fungus">
        <title>Comparative genomic study of the Penicillium genus elucidates a diverse pangenome and 15 lateral gene transfer events.</title>
        <authorList>
            <person name="Petersen C."/>
            <person name="Sorensen T."/>
            <person name="Nielsen M.R."/>
            <person name="Sondergaard T.E."/>
            <person name="Sorensen J.L."/>
            <person name="Fitzpatrick D.A."/>
            <person name="Frisvad J.C."/>
            <person name="Nielsen K.L."/>
        </authorList>
    </citation>
    <scope>NUCLEOTIDE SEQUENCE</scope>
    <source>
        <strain evidence="2">IBT 30761</strain>
    </source>
</reference>
<name>A0A9W9EYR1_9EURO</name>
<sequence length="513" mass="58387">MSRSAASLKQWLQLRRTLSSKAPSTLVPRALNPPLSTSTSRPTTTDNGTLKPARSFHSSRPRSAAKKTTRRAPSVIEKERTLERSKGYIGEKGNLFLRSPVGGFLDKGLGEFLKLHEELAEPYYDMSIRLGFISRDITLKTYKEVGRKLVTAAFESAPNAAAIRAISVDVDTVFRIGHCVMGQFHEKYLNEWTLSACGMAKARMALVIIVNRAANKEKIPPRSEWVEEIKKLAALEYPPAMLLHAKILGQRGQYEDSFRIFEKKIFPRISPTRSEVPMFDNIRVGGMESPYRLYALYRAAYDKLYGSKESREKADEATRIAALEYNDPDALVEYASLMMNENNLDMYEECMVKAASGGHQRAGFYLGNFYYLTYHGQYPTREQRSPDAQKLFWLQRLAEQNKDGSVSIPKRVLGWAASFFNQSLSKDDYRLLAVCWYEIGGFLAHPESLFMRALFMREVAVSVEEREDAAIYFETAADHMTDPQLKQKIVEIQNNWFDPCYEPSLPKKLLAVR</sequence>
<dbReference type="RefSeq" id="XP_056472276.1">
    <property type="nucleotide sequence ID" value="XM_056621470.1"/>
</dbReference>
<dbReference type="AlphaFoldDB" id="A0A9W9EYR1"/>
<feature type="compositionally biased region" description="Basic residues" evidence="1">
    <location>
        <begin position="57"/>
        <end position="70"/>
    </location>
</feature>
<dbReference type="OrthoDB" id="250175at2759"/>
<dbReference type="Proteomes" id="UP001149074">
    <property type="component" value="Unassembled WGS sequence"/>
</dbReference>
<comment type="caution">
    <text evidence="2">The sequence shown here is derived from an EMBL/GenBank/DDBJ whole genome shotgun (WGS) entry which is preliminary data.</text>
</comment>
<reference evidence="2" key="1">
    <citation type="submission" date="2022-11" db="EMBL/GenBank/DDBJ databases">
        <authorList>
            <person name="Petersen C."/>
        </authorList>
    </citation>
    <scope>NUCLEOTIDE SEQUENCE</scope>
    <source>
        <strain evidence="2">IBT 30761</strain>
    </source>
</reference>
<proteinExistence type="predicted"/>